<dbReference type="InterPro" id="IPR052536">
    <property type="entry name" value="ABC-4_Integral_Memb_Prot"/>
</dbReference>
<sequence length="85" mass="9941">MNIRELAYRNVTRNRRTYSAYFLSSAFAIMAFFVYSFFAFHPALSAGELGQYVFVSMSFAQSIIYLFTFFFILYSMGNVFKNEKA</sequence>
<accession>A0A9W3JL35</accession>
<protein>
    <submittedName>
        <fullName evidence="2">Permease domain-containing protein</fullName>
    </submittedName>
</protein>
<reference evidence="2 3" key="1">
    <citation type="journal article" date="2013" name="Genome Announc.">
        <title>Complete Genome Sequence of Bacillus thuringiensis Serovar Israelensis Strain HD-789.</title>
        <authorList>
            <person name="Doggett N.A."/>
            <person name="Stubben C.J."/>
            <person name="Chertkov O."/>
            <person name="Bruce D.C."/>
            <person name="Detter J.C."/>
            <person name="Johnson S.L."/>
            <person name="Han C.S."/>
        </authorList>
    </citation>
    <scope>NUCLEOTIDE SEQUENCE [LARGE SCALE GENOMIC DNA]</scope>
    <source>
        <strain evidence="2 3">HD-789</strain>
    </source>
</reference>
<name>A0A9W3JL35_BACTU</name>
<dbReference type="PANTHER" id="PTHR46795">
    <property type="entry name" value="ABC TRANSPORTER PERMEASE-RELATED-RELATED"/>
    <property type="match status" value="1"/>
</dbReference>
<dbReference type="Proteomes" id="UP000005257">
    <property type="component" value="Chromosome"/>
</dbReference>
<feature type="transmembrane region" description="Helical" evidence="1">
    <location>
        <begin position="20"/>
        <end position="40"/>
    </location>
</feature>
<dbReference type="AlphaFoldDB" id="A0A9W3JL35"/>
<keyword evidence="1" id="KW-0812">Transmembrane</keyword>
<dbReference type="EMBL" id="CP003763">
    <property type="protein sequence ID" value="AFQ25687.1"/>
    <property type="molecule type" value="Genomic_DNA"/>
</dbReference>
<proteinExistence type="predicted"/>
<dbReference type="KEGG" id="btn:BTF1_07370"/>
<keyword evidence="1" id="KW-0472">Membrane</keyword>
<organism evidence="2 3">
    <name type="scientific">Bacillus thuringiensis HD-789</name>
    <dbReference type="NCBI Taxonomy" id="1217737"/>
    <lineage>
        <taxon>Bacteria</taxon>
        <taxon>Bacillati</taxon>
        <taxon>Bacillota</taxon>
        <taxon>Bacilli</taxon>
        <taxon>Bacillales</taxon>
        <taxon>Bacillaceae</taxon>
        <taxon>Bacillus</taxon>
        <taxon>Bacillus cereus group</taxon>
    </lineage>
</organism>
<keyword evidence="1" id="KW-1133">Transmembrane helix</keyword>
<feature type="transmembrane region" description="Helical" evidence="1">
    <location>
        <begin position="52"/>
        <end position="74"/>
    </location>
</feature>
<evidence type="ECO:0000313" key="3">
    <source>
        <dbReference type="Proteomes" id="UP000005257"/>
    </source>
</evidence>
<evidence type="ECO:0000256" key="1">
    <source>
        <dbReference type="SAM" id="Phobius"/>
    </source>
</evidence>
<evidence type="ECO:0000313" key="2">
    <source>
        <dbReference type="EMBL" id="AFQ25687.1"/>
    </source>
</evidence>
<gene>
    <name evidence="2" type="ORF">BTF1_07370</name>
</gene>
<dbReference type="PANTHER" id="PTHR46795:SF2">
    <property type="entry name" value="ABC TRANSPORTER, PERMEASE PROTEIN"/>
    <property type="match status" value="1"/>
</dbReference>